<feature type="compositionally biased region" description="Low complexity" evidence="1">
    <location>
        <begin position="238"/>
        <end position="253"/>
    </location>
</feature>
<keyword evidence="3" id="KW-1185">Reference proteome</keyword>
<evidence type="ECO:0000313" key="2">
    <source>
        <dbReference type="EMBL" id="KAF6016525.1"/>
    </source>
</evidence>
<name>A0A7J7IRR8_BUGNE</name>
<gene>
    <name evidence="2" type="ORF">EB796_025167</name>
</gene>
<dbReference type="OrthoDB" id="2016263at2759"/>
<feature type="compositionally biased region" description="Basic and acidic residues" evidence="1">
    <location>
        <begin position="338"/>
        <end position="347"/>
    </location>
</feature>
<dbReference type="AlphaFoldDB" id="A0A7J7IRR8"/>
<feature type="compositionally biased region" description="Polar residues" evidence="1">
    <location>
        <begin position="360"/>
        <end position="373"/>
    </location>
</feature>
<feature type="compositionally biased region" description="Polar residues" evidence="1">
    <location>
        <begin position="254"/>
        <end position="268"/>
    </location>
</feature>
<feature type="region of interest" description="Disordered" evidence="1">
    <location>
        <begin position="449"/>
        <end position="491"/>
    </location>
</feature>
<accession>A0A7J7IRR8</accession>
<reference evidence="2" key="1">
    <citation type="submission" date="2020-06" db="EMBL/GenBank/DDBJ databases">
        <title>Draft genome of Bugula neritina, a colonial animal packing powerful symbionts and potential medicines.</title>
        <authorList>
            <person name="Rayko M."/>
        </authorList>
    </citation>
    <scope>NUCLEOTIDE SEQUENCE [LARGE SCALE GENOMIC DNA]</scope>
    <source>
        <strain evidence="2">Kwan_BN1</strain>
    </source>
</reference>
<comment type="caution">
    <text evidence="2">The sequence shown here is derived from an EMBL/GenBank/DDBJ whole genome shotgun (WGS) entry which is preliminary data.</text>
</comment>
<evidence type="ECO:0000256" key="1">
    <source>
        <dbReference type="SAM" id="MobiDB-lite"/>
    </source>
</evidence>
<sequence>MSETSKNMGEEDLEIANDQMVCFLLRSRLGAQISEEGRSNLMQPFKVVVPARRLPLNDRRRILAKQLGDFVHIYSKETDNLHTASSRRDFLAIANDRRIGQSQTEEFVSSASEIELEQVLTTYTKINKSASIFLGSKKTESTNSNTSTGQGRPVTSQKQANNMHGVIVNGAEGTGTWRDDITNSPKSSSVSTHSDMGADIGLKSRDPSTSAVAKSSFQNAVYIYSGKMSSTQPRQRPSSALSASRTASTTSLRNRPSSASLNRPQQMPENVVKSAFEDSMEDVNQALQELTTRQQERNYYTSNVPRTGKMYPSDKGKQTSVNDSENSKRSRHSSARYRVAELEEQSRLRTRRGSAGDPTASVNGTGDSTTSPYSSDLAADAYSRVTGVTPSSQFKPSRQSAQFAMLKQSEFDKQEQLMQQSKALLEASKAKHQAMVAQAHAATKRVQDYESGGISYAPRPPRSPPTKPATAHPHRNISRYPATLVKSHSQDDLSHDFYSNVRYDTATGKAKLMRPVP</sequence>
<feature type="compositionally biased region" description="Pro residues" evidence="1">
    <location>
        <begin position="458"/>
        <end position="467"/>
    </location>
</feature>
<protein>
    <submittedName>
        <fullName evidence="2">TTLL5</fullName>
    </submittedName>
</protein>
<proteinExistence type="predicted"/>
<organism evidence="2 3">
    <name type="scientific">Bugula neritina</name>
    <name type="common">Brown bryozoan</name>
    <name type="synonym">Sertularia neritina</name>
    <dbReference type="NCBI Taxonomy" id="10212"/>
    <lineage>
        <taxon>Eukaryota</taxon>
        <taxon>Metazoa</taxon>
        <taxon>Spiralia</taxon>
        <taxon>Lophotrochozoa</taxon>
        <taxon>Bryozoa</taxon>
        <taxon>Gymnolaemata</taxon>
        <taxon>Cheilostomatida</taxon>
        <taxon>Flustrina</taxon>
        <taxon>Buguloidea</taxon>
        <taxon>Bugulidae</taxon>
        <taxon>Bugula</taxon>
    </lineage>
</organism>
<feature type="compositionally biased region" description="Polar residues" evidence="1">
    <location>
        <begin position="290"/>
        <end position="305"/>
    </location>
</feature>
<evidence type="ECO:0000313" key="3">
    <source>
        <dbReference type="Proteomes" id="UP000593567"/>
    </source>
</evidence>
<dbReference type="Proteomes" id="UP000593567">
    <property type="component" value="Unassembled WGS sequence"/>
</dbReference>
<feature type="compositionally biased region" description="Polar residues" evidence="1">
    <location>
        <begin position="182"/>
        <end position="194"/>
    </location>
</feature>
<feature type="region of interest" description="Disordered" evidence="1">
    <location>
        <begin position="290"/>
        <end position="373"/>
    </location>
</feature>
<feature type="compositionally biased region" description="Polar residues" evidence="1">
    <location>
        <begin position="228"/>
        <end position="237"/>
    </location>
</feature>
<dbReference type="EMBL" id="VXIV02003519">
    <property type="protein sequence ID" value="KAF6016525.1"/>
    <property type="molecule type" value="Genomic_DNA"/>
</dbReference>
<feature type="region of interest" description="Disordered" evidence="1">
    <location>
        <begin position="138"/>
        <end position="211"/>
    </location>
</feature>
<feature type="region of interest" description="Disordered" evidence="1">
    <location>
        <begin position="228"/>
        <end position="268"/>
    </location>
</feature>
<feature type="compositionally biased region" description="Polar residues" evidence="1">
    <location>
        <begin position="149"/>
        <end position="162"/>
    </location>
</feature>